<protein>
    <submittedName>
        <fullName evidence="1">Uncharacterized protein</fullName>
    </submittedName>
</protein>
<reference evidence="1 2" key="1">
    <citation type="submission" date="2019-04" db="EMBL/GenBank/DDBJ databases">
        <title>Complete genome sequencing of Piscirickettsia salmonis strain Psal-009.</title>
        <authorList>
            <person name="Schober I."/>
            <person name="Bunk B."/>
            <person name="Sproer C."/>
            <person name="Carril G.P."/>
            <person name="Riedel T."/>
            <person name="Flores-Herrera P.A."/>
            <person name="Nourdin-Galindo G."/>
            <person name="Marshall S.H."/>
            <person name="Overmann J."/>
        </authorList>
    </citation>
    <scope>NUCLEOTIDE SEQUENCE [LARGE SCALE GENOMIC DNA]</scope>
    <source>
        <strain evidence="1 2">Psal-009</strain>
    </source>
</reference>
<evidence type="ECO:0000313" key="2">
    <source>
        <dbReference type="Proteomes" id="UP000422232"/>
    </source>
</evidence>
<dbReference type="AlphaFoldDB" id="A0A9Q5VBT8"/>
<accession>A0A9Q5VBT8</accession>
<sequence length="175" mass="20397">MTINYETLEQFRGELLEKLRLYNPKDLQKHTSITDIYYGNTDLAFQRILQEACFKRDLHWYSTRTGRTRTMSYIKEIISANPEKYHELQELLTPFGGCEPDYSKKAMRYFACRGSLAGFDSHNKSVNQAYENYFATNSSDNPYSTSSQFLDEQLGGHYRKCSEDDFDLDSGMGQH</sequence>
<dbReference type="Proteomes" id="UP000422232">
    <property type="component" value="Chromosome"/>
</dbReference>
<gene>
    <name evidence="1" type="ORF">Psal009_00854</name>
</gene>
<dbReference type="EMBL" id="CP038908">
    <property type="protein sequence ID" value="QGO04974.1"/>
    <property type="molecule type" value="Genomic_DNA"/>
</dbReference>
<evidence type="ECO:0000313" key="1">
    <source>
        <dbReference type="EMBL" id="QGO04974.1"/>
    </source>
</evidence>
<keyword evidence="2" id="KW-1185">Reference proteome</keyword>
<dbReference type="RefSeq" id="WP_051307343.1">
    <property type="nucleotide sequence ID" value="NZ_CP012413.1"/>
</dbReference>
<name>A0A9Q5VBT8_PISSA</name>
<proteinExistence type="predicted"/>
<organism evidence="1 2">
    <name type="scientific">Piscirickettsia salmonis</name>
    <dbReference type="NCBI Taxonomy" id="1238"/>
    <lineage>
        <taxon>Bacteria</taxon>
        <taxon>Pseudomonadati</taxon>
        <taxon>Pseudomonadota</taxon>
        <taxon>Gammaproteobacteria</taxon>
        <taxon>Thiotrichales</taxon>
        <taxon>Piscirickettsiaceae</taxon>
        <taxon>Piscirickettsia</taxon>
    </lineage>
</organism>
<dbReference type="GeneID" id="66741991"/>